<dbReference type="Gene3D" id="3.40.50.10230">
    <property type="entry name" value="Cobalamin biosynthesis CobH/CbiC, precorrin-8X methylmutase"/>
    <property type="match status" value="1"/>
</dbReference>
<dbReference type="Proteomes" id="UP000886101">
    <property type="component" value="Unassembled WGS sequence"/>
</dbReference>
<evidence type="ECO:0000256" key="1">
    <source>
        <dbReference type="ARBA" id="ARBA00004953"/>
    </source>
</evidence>
<dbReference type="GO" id="GO:0016993">
    <property type="term" value="F:precorrin-8X methylmutase activity"/>
    <property type="evidence" value="ECO:0007669"/>
    <property type="project" value="InterPro"/>
</dbReference>
<dbReference type="PANTHER" id="PTHR43588:SF1">
    <property type="entry name" value="COBALT-PRECORRIN-8 METHYLMUTASE"/>
    <property type="match status" value="1"/>
</dbReference>
<evidence type="ECO:0000256" key="4">
    <source>
        <dbReference type="ARBA" id="ARBA00023235"/>
    </source>
</evidence>
<evidence type="ECO:0000259" key="5">
    <source>
        <dbReference type="Pfam" id="PF02570"/>
    </source>
</evidence>
<dbReference type="UniPathway" id="UPA00148"/>
<dbReference type="PANTHER" id="PTHR43588">
    <property type="entry name" value="COBALT-PRECORRIN-8 METHYLMUTASE"/>
    <property type="match status" value="1"/>
</dbReference>
<sequence length="122" mass="12542">GSVPIFREEEVGLVARRKGLTRAFVAMEKALTFPGPKICVVGNAPTALLPLLEAMEGPNPPALVIGVPVGLVGAAEVKEELARKRSPFITLRGTRGGSPVAAALVNALLGLAAYENASTTSP</sequence>
<gene>
    <name evidence="6" type="ORF">ENJ96_08030</name>
</gene>
<dbReference type="AlphaFoldDB" id="A0A7V5U334"/>
<dbReference type="Pfam" id="PF02570">
    <property type="entry name" value="CbiC"/>
    <property type="match status" value="1"/>
</dbReference>
<dbReference type="GO" id="GO:0009236">
    <property type="term" value="P:cobalamin biosynthetic process"/>
    <property type="evidence" value="ECO:0007669"/>
    <property type="project" value="UniProtKB-UniPathway"/>
</dbReference>
<reference evidence="6" key="1">
    <citation type="journal article" date="2020" name="mSystems">
        <title>Genome- and Community-Level Interaction Insights into Carbon Utilization and Element Cycling Functions of Hydrothermarchaeota in Hydrothermal Sediment.</title>
        <authorList>
            <person name="Zhou Z."/>
            <person name="Liu Y."/>
            <person name="Xu W."/>
            <person name="Pan J."/>
            <person name="Luo Z.H."/>
            <person name="Li M."/>
        </authorList>
    </citation>
    <scope>NUCLEOTIDE SEQUENCE [LARGE SCALE GENOMIC DNA]</scope>
    <source>
        <strain evidence="6">HyVt-533</strain>
    </source>
</reference>
<keyword evidence="3" id="KW-0169">Cobalamin biosynthesis</keyword>
<dbReference type="InterPro" id="IPR036588">
    <property type="entry name" value="CobH/CbiC_sf"/>
</dbReference>
<keyword evidence="4" id="KW-0413">Isomerase</keyword>
<evidence type="ECO:0000256" key="2">
    <source>
        <dbReference type="ARBA" id="ARBA00009774"/>
    </source>
</evidence>
<protein>
    <submittedName>
        <fullName evidence="6">Precorrin-8X methylmutase</fullName>
    </submittedName>
</protein>
<comment type="caution">
    <text evidence="6">The sequence shown here is derived from an EMBL/GenBank/DDBJ whole genome shotgun (WGS) entry which is preliminary data.</text>
</comment>
<dbReference type="InterPro" id="IPR003722">
    <property type="entry name" value="Cbl_synth_CobH/CbiC"/>
</dbReference>
<evidence type="ECO:0000256" key="3">
    <source>
        <dbReference type="ARBA" id="ARBA00022573"/>
    </source>
</evidence>
<organism evidence="6">
    <name type="scientific">Thermodesulfatator atlanticus</name>
    <dbReference type="NCBI Taxonomy" id="501497"/>
    <lineage>
        <taxon>Bacteria</taxon>
        <taxon>Pseudomonadati</taxon>
        <taxon>Thermodesulfobacteriota</taxon>
        <taxon>Thermodesulfobacteria</taxon>
        <taxon>Thermodesulfobacteriales</taxon>
        <taxon>Thermodesulfatatoraceae</taxon>
        <taxon>Thermodesulfatator</taxon>
    </lineage>
</organism>
<proteinExistence type="inferred from homology"/>
<accession>A0A7V5U334</accession>
<name>A0A7V5U334_9BACT</name>
<comment type="similarity">
    <text evidence="2">Belongs to the CobH/CbiC family.</text>
</comment>
<feature type="domain" description="Cobalamin biosynthesis precorrin-8X methylmutase CobH/CbiC" evidence="5">
    <location>
        <begin position="7"/>
        <end position="109"/>
    </location>
</feature>
<feature type="non-terminal residue" evidence="6">
    <location>
        <position position="1"/>
    </location>
</feature>
<dbReference type="EMBL" id="DROK01000237">
    <property type="protein sequence ID" value="HHI97787.1"/>
    <property type="molecule type" value="Genomic_DNA"/>
</dbReference>
<dbReference type="SUPFAM" id="SSF63965">
    <property type="entry name" value="Precorrin-8X methylmutase CbiC/CobH"/>
    <property type="match status" value="1"/>
</dbReference>
<evidence type="ECO:0000313" key="6">
    <source>
        <dbReference type="EMBL" id="HHI97787.1"/>
    </source>
</evidence>
<comment type="pathway">
    <text evidence="1">Cofactor biosynthesis; adenosylcobalamin biosynthesis.</text>
</comment>